<proteinExistence type="predicted"/>
<dbReference type="EMBL" id="OV651813">
    <property type="protein sequence ID" value="CAH1098423.1"/>
    <property type="molecule type" value="Genomic_DNA"/>
</dbReference>
<feature type="compositionally biased region" description="Polar residues" evidence="1">
    <location>
        <begin position="63"/>
        <end position="73"/>
    </location>
</feature>
<feature type="compositionally biased region" description="Basic and acidic residues" evidence="1">
    <location>
        <begin position="74"/>
        <end position="84"/>
    </location>
</feature>
<protein>
    <recommendedName>
        <fullName evidence="2">DUF7083 domain-containing protein</fullName>
    </recommendedName>
</protein>
<keyword evidence="4" id="KW-1185">Reference proteome</keyword>
<organism evidence="3 4">
    <name type="scientific">Psylliodes chrysocephalus</name>
    <dbReference type="NCBI Taxonomy" id="3402493"/>
    <lineage>
        <taxon>Eukaryota</taxon>
        <taxon>Metazoa</taxon>
        <taxon>Ecdysozoa</taxon>
        <taxon>Arthropoda</taxon>
        <taxon>Hexapoda</taxon>
        <taxon>Insecta</taxon>
        <taxon>Pterygota</taxon>
        <taxon>Neoptera</taxon>
        <taxon>Endopterygota</taxon>
        <taxon>Coleoptera</taxon>
        <taxon>Polyphaga</taxon>
        <taxon>Cucujiformia</taxon>
        <taxon>Chrysomeloidea</taxon>
        <taxon>Chrysomelidae</taxon>
        <taxon>Galerucinae</taxon>
        <taxon>Alticini</taxon>
        <taxon>Psylliodes</taxon>
    </lineage>
</organism>
<evidence type="ECO:0000259" key="2">
    <source>
        <dbReference type="Pfam" id="PF23309"/>
    </source>
</evidence>
<dbReference type="InterPro" id="IPR055510">
    <property type="entry name" value="DUF7083"/>
</dbReference>
<sequence length="149" mass="16459">MQMKNILTEEKKSKTADTDCIDAPAKASNIVNTACVDVTAERSKTADTEFVDAPAEASKIAKNHSNSEQMCKTETTDKQRKKIDNVVSGPSSTMDNIELIIESLARNLMGFVPNLDKNVTFYSWFRRYEDLFLIDGAKLNDAAKSSVTA</sequence>
<dbReference type="Pfam" id="PF23309">
    <property type="entry name" value="DUF7083"/>
    <property type="match status" value="1"/>
</dbReference>
<name>A0A9P0CCU0_9CUCU</name>
<evidence type="ECO:0000313" key="3">
    <source>
        <dbReference type="EMBL" id="CAH1098423.1"/>
    </source>
</evidence>
<feature type="region of interest" description="Disordered" evidence="1">
    <location>
        <begin position="61"/>
        <end position="88"/>
    </location>
</feature>
<dbReference type="Proteomes" id="UP001153636">
    <property type="component" value="Chromosome 1"/>
</dbReference>
<feature type="domain" description="DUF7083" evidence="2">
    <location>
        <begin position="101"/>
        <end position="146"/>
    </location>
</feature>
<dbReference type="OrthoDB" id="7546375at2759"/>
<gene>
    <name evidence="3" type="ORF">PSYICH_LOCUS364</name>
</gene>
<dbReference type="AlphaFoldDB" id="A0A9P0CCU0"/>
<evidence type="ECO:0000256" key="1">
    <source>
        <dbReference type="SAM" id="MobiDB-lite"/>
    </source>
</evidence>
<evidence type="ECO:0000313" key="4">
    <source>
        <dbReference type="Proteomes" id="UP001153636"/>
    </source>
</evidence>
<accession>A0A9P0CCU0</accession>
<reference evidence="3" key="1">
    <citation type="submission" date="2022-01" db="EMBL/GenBank/DDBJ databases">
        <authorList>
            <person name="King R."/>
        </authorList>
    </citation>
    <scope>NUCLEOTIDE SEQUENCE</scope>
</reference>